<keyword evidence="2" id="KW-1133">Transmembrane helix</keyword>
<proteinExistence type="predicted"/>
<comment type="caution">
    <text evidence="3">The sequence shown here is derived from an EMBL/GenBank/DDBJ whole genome shotgun (WGS) entry which is preliminary data.</text>
</comment>
<protein>
    <recommendedName>
        <fullName evidence="5">Polyprenol reductase</fullName>
    </recommendedName>
</protein>
<feature type="compositionally biased region" description="Basic and acidic residues" evidence="1">
    <location>
        <begin position="97"/>
        <end position="106"/>
    </location>
</feature>
<evidence type="ECO:0000256" key="2">
    <source>
        <dbReference type="SAM" id="Phobius"/>
    </source>
</evidence>
<dbReference type="EMBL" id="JAQQWM010000002">
    <property type="protein sequence ID" value="KAK8077983.1"/>
    <property type="molecule type" value="Genomic_DNA"/>
</dbReference>
<sequence>MGTFYDFLDKAAIVVVGFQSTFCVLAESKAVRWRYISSGHSLLAVAVFYPGVFLATRGLISWADTASEKWRRKYEEAAVSSDGRDHRAPSASLPCPVEKKGTEEKKASSESVHRDLWLSAVWNAFFALHLRGLYVHRLIEQEIFPHVYRALHHAIYQPYPYPTALFGVVGIFHARNTLRVARDVRDEAERPL</sequence>
<name>A0ABR1W3C1_9PEZI</name>
<dbReference type="Proteomes" id="UP001446871">
    <property type="component" value="Unassembled WGS sequence"/>
</dbReference>
<evidence type="ECO:0000313" key="3">
    <source>
        <dbReference type="EMBL" id="KAK8077983.1"/>
    </source>
</evidence>
<reference evidence="3 4" key="1">
    <citation type="submission" date="2023-01" db="EMBL/GenBank/DDBJ databases">
        <title>Analysis of 21 Apiospora genomes using comparative genomics revels a genus with tremendous synthesis potential of carbohydrate active enzymes and secondary metabolites.</title>
        <authorList>
            <person name="Sorensen T."/>
        </authorList>
    </citation>
    <scope>NUCLEOTIDE SEQUENCE [LARGE SCALE GENOMIC DNA]</scope>
    <source>
        <strain evidence="3 4">CBS 83171</strain>
    </source>
</reference>
<accession>A0ABR1W3C1</accession>
<evidence type="ECO:0008006" key="5">
    <source>
        <dbReference type="Google" id="ProtNLM"/>
    </source>
</evidence>
<organism evidence="3 4">
    <name type="scientific">Apiospora saccharicola</name>
    <dbReference type="NCBI Taxonomy" id="335842"/>
    <lineage>
        <taxon>Eukaryota</taxon>
        <taxon>Fungi</taxon>
        <taxon>Dikarya</taxon>
        <taxon>Ascomycota</taxon>
        <taxon>Pezizomycotina</taxon>
        <taxon>Sordariomycetes</taxon>
        <taxon>Xylariomycetidae</taxon>
        <taxon>Amphisphaeriales</taxon>
        <taxon>Apiosporaceae</taxon>
        <taxon>Apiospora</taxon>
    </lineage>
</organism>
<keyword evidence="2" id="KW-0812">Transmembrane</keyword>
<keyword evidence="4" id="KW-1185">Reference proteome</keyword>
<keyword evidence="2" id="KW-0472">Membrane</keyword>
<evidence type="ECO:0000256" key="1">
    <source>
        <dbReference type="SAM" id="MobiDB-lite"/>
    </source>
</evidence>
<feature type="region of interest" description="Disordered" evidence="1">
    <location>
        <begin position="81"/>
        <end position="106"/>
    </location>
</feature>
<gene>
    <name evidence="3" type="ORF">PG996_004153</name>
</gene>
<evidence type="ECO:0000313" key="4">
    <source>
        <dbReference type="Proteomes" id="UP001446871"/>
    </source>
</evidence>
<feature type="transmembrane region" description="Helical" evidence="2">
    <location>
        <begin position="42"/>
        <end position="63"/>
    </location>
</feature>